<evidence type="ECO:0000313" key="2">
    <source>
        <dbReference type="EMBL" id="KTC98557.1"/>
    </source>
</evidence>
<keyword evidence="4" id="KW-1185">Reference proteome</keyword>
<dbReference type="AlphaFoldDB" id="A0A0W0TSG4"/>
<organism evidence="2 4">
    <name type="scientific">Legionella feeleii</name>
    <dbReference type="NCBI Taxonomy" id="453"/>
    <lineage>
        <taxon>Bacteria</taxon>
        <taxon>Pseudomonadati</taxon>
        <taxon>Pseudomonadota</taxon>
        <taxon>Gammaproteobacteria</taxon>
        <taxon>Legionellales</taxon>
        <taxon>Legionellaceae</taxon>
        <taxon>Legionella</taxon>
    </lineage>
</organism>
<keyword evidence="1" id="KW-0812">Transmembrane</keyword>
<dbReference type="Proteomes" id="UP000251942">
    <property type="component" value="Unassembled WGS sequence"/>
</dbReference>
<dbReference type="Proteomes" id="UP000054698">
    <property type="component" value="Unassembled WGS sequence"/>
</dbReference>
<sequence length="87" mass="10132">MKNSRKQLIIKIEKLDKNLHKQQIKVRKHYHCLTSFINSTDALIGLIPAFIIGWGSAKGSFIKNMLKYIIRIEFLTILATFGKKFIR</sequence>
<dbReference type="EMBL" id="LNYB01000068">
    <property type="protein sequence ID" value="KTC98557.1"/>
    <property type="molecule type" value="Genomic_DNA"/>
</dbReference>
<keyword evidence="1" id="KW-1133">Transmembrane helix</keyword>
<proteinExistence type="predicted"/>
<name>A0A0W0TSG4_9GAMM</name>
<evidence type="ECO:0000313" key="5">
    <source>
        <dbReference type="Proteomes" id="UP000251942"/>
    </source>
</evidence>
<protein>
    <submittedName>
        <fullName evidence="2">Uncharacterized protein</fullName>
    </submittedName>
</protein>
<accession>A0A0W0TSG4</accession>
<evidence type="ECO:0000313" key="4">
    <source>
        <dbReference type="Proteomes" id="UP000054698"/>
    </source>
</evidence>
<dbReference type="STRING" id="453.Lfee_1514"/>
<evidence type="ECO:0000256" key="1">
    <source>
        <dbReference type="SAM" id="Phobius"/>
    </source>
</evidence>
<feature type="transmembrane region" description="Helical" evidence="1">
    <location>
        <begin position="30"/>
        <end position="56"/>
    </location>
</feature>
<reference evidence="2 4" key="1">
    <citation type="submission" date="2015-11" db="EMBL/GenBank/DDBJ databases">
        <title>Genomic analysis of 38 Legionella species identifies large and diverse effector repertoires.</title>
        <authorList>
            <person name="Burstein D."/>
            <person name="Amaro F."/>
            <person name="Zusman T."/>
            <person name="Lifshitz Z."/>
            <person name="Cohen O."/>
            <person name="Gilbert J.A."/>
            <person name="Pupko T."/>
            <person name="Shuman H.A."/>
            <person name="Segal G."/>
        </authorList>
    </citation>
    <scope>NUCLEOTIDE SEQUENCE [LARGE SCALE GENOMIC DNA]</scope>
    <source>
        <strain evidence="2 4">WO-44C</strain>
    </source>
</reference>
<feature type="transmembrane region" description="Helical" evidence="1">
    <location>
        <begin position="68"/>
        <end position="86"/>
    </location>
</feature>
<keyword evidence="1" id="KW-0472">Membrane</keyword>
<gene>
    <name evidence="2" type="ORF">Lfee_1514</name>
    <name evidence="3" type="ORF">NCTC12022_03070</name>
</gene>
<dbReference type="EMBL" id="UASS01000037">
    <property type="protein sequence ID" value="SPX62312.1"/>
    <property type="molecule type" value="Genomic_DNA"/>
</dbReference>
<evidence type="ECO:0000313" key="3">
    <source>
        <dbReference type="EMBL" id="SPX62312.1"/>
    </source>
</evidence>
<reference evidence="3 5" key="2">
    <citation type="submission" date="2018-06" db="EMBL/GenBank/DDBJ databases">
        <authorList>
            <consortium name="Pathogen Informatics"/>
            <person name="Doyle S."/>
        </authorList>
    </citation>
    <scope>NUCLEOTIDE SEQUENCE [LARGE SCALE GENOMIC DNA]</scope>
    <source>
        <strain evidence="3 5">NCTC12022</strain>
    </source>
</reference>